<sequence>MEQRYVHWVDIFLPLGLAAILAIALVNCGGDRDTQQQALDTGTGPTPLSLDAAIVAYSWSCLPAMKYTTVNELLLAANDPAVIELPPYQIHRPEAALPHRKIQTVFSKGLLEKAMEESQQGKQIEICVDP</sequence>
<accession>A0A0G1S362</accession>
<evidence type="ECO:0000313" key="3">
    <source>
        <dbReference type="Proteomes" id="UP000034502"/>
    </source>
</evidence>
<evidence type="ECO:0000313" key="2">
    <source>
        <dbReference type="EMBL" id="KKU63934.1"/>
    </source>
</evidence>
<gene>
    <name evidence="2" type="ORF">UX86_C0015G0024</name>
</gene>
<keyword evidence="1" id="KW-1133">Transmembrane helix</keyword>
<comment type="caution">
    <text evidence="2">The sequence shown here is derived from an EMBL/GenBank/DDBJ whole genome shotgun (WGS) entry which is preliminary data.</text>
</comment>
<protein>
    <submittedName>
        <fullName evidence="2">Uncharacterized protein</fullName>
    </submittedName>
</protein>
<name>A0A0G1S362_9BACT</name>
<feature type="transmembrane region" description="Helical" evidence="1">
    <location>
        <begin position="6"/>
        <end position="26"/>
    </location>
</feature>
<organism evidence="2 3">
    <name type="scientific">Candidatus Amesbacteria bacterium GW2011_GWC1_47_15</name>
    <dbReference type="NCBI Taxonomy" id="1618364"/>
    <lineage>
        <taxon>Bacteria</taxon>
        <taxon>Candidatus Amesiibacteriota</taxon>
    </lineage>
</organism>
<keyword evidence="1" id="KW-0812">Transmembrane</keyword>
<dbReference type="Proteomes" id="UP000034502">
    <property type="component" value="Unassembled WGS sequence"/>
</dbReference>
<reference evidence="2 3" key="1">
    <citation type="journal article" date="2015" name="Nature">
        <title>rRNA introns, odd ribosomes, and small enigmatic genomes across a large radiation of phyla.</title>
        <authorList>
            <person name="Brown C.T."/>
            <person name="Hug L.A."/>
            <person name="Thomas B.C."/>
            <person name="Sharon I."/>
            <person name="Castelle C.J."/>
            <person name="Singh A."/>
            <person name="Wilkins M.J."/>
            <person name="Williams K.H."/>
            <person name="Banfield J.F."/>
        </authorList>
    </citation>
    <scope>NUCLEOTIDE SEQUENCE [LARGE SCALE GENOMIC DNA]</scope>
</reference>
<keyword evidence="1" id="KW-0472">Membrane</keyword>
<dbReference type="EMBL" id="LCNU01000015">
    <property type="protein sequence ID" value="KKU63934.1"/>
    <property type="molecule type" value="Genomic_DNA"/>
</dbReference>
<evidence type="ECO:0000256" key="1">
    <source>
        <dbReference type="SAM" id="Phobius"/>
    </source>
</evidence>
<dbReference type="AlphaFoldDB" id="A0A0G1S362"/>
<proteinExistence type="predicted"/>
<dbReference type="STRING" id="1618364.UX86_C0015G0024"/>